<dbReference type="PANTHER" id="PTHR47691">
    <property type="entry name" value="REGULATOR-RELATED"/>
    <property type="match status" value="1"/>
</dbReference>
<dbReference type="PRINTS" id="PR00364">
    <property type="entry name" value="DISEASERSIST"/>
</dbReference>
<dbReference type="SMART" id="SM01043">
    <property type="entry name" value="BTAD"/>
    <property type="match status" value="1"/>
</dbReference>
<keyword evidence="2" id="KW-0902">Two-component regulatory system</keyword>
<feature type="domain" description="OmpR/PhoB-type" evidence="6">
    <location>
        <begin position="1"/>
        <end position="90"/>
    </location>
</feature>
<dbReference type="InterPro" id="IPR005158">
    <property type="entry name" value="BTAD"/>
</dbReference>
<dbReference type="InterPro" id="IPR049945">
    <property type="entry name" value="AAA_22"/>
</dbReference>
<dbReference type="InterPro" id="IPR036388">
    <property type="entry name" value="WH-like_DNA-bd_sf"/>
</dbReference>
<dbReference type="SMART" id="SM00862">
    <property type="entry name" value="Trans_reg_C"/>
    <property type="match status" value="1"/>
</dbReference>
<feature type="DNA-binding region" description="OmpR/PhoB-type" evidence="4">
    <location>
        <begin position="1"/>
        <end position="90"/>
    </location>
</feature>
<evidence type="ECO:0000256" key="4">
    <source>
        <dbReference type="PROSITE-ProRule" id="PRU01091"/>
    </source>
</evidence>
<comment type="similarity">
    <text evidence="1">Belongs to the AfsR/DnrI/RedD regulatory family.</text>
</comment>
<comment type="caution">
    <text evidence="7">The sequence shown here is derived from an EMBL/GenBank/DDBJ whole genome shotgun (WGS) entry which is preliminary data.</text>
</comment>
<dbReference type="InterPro" id="IPR001867">
    <property type="entry name" value="OmpR/PhoB-type_DNA-bd"/>
</dbReference>
<dbReference type="Pfam" id="PF13401">
    <property type="entry name" value="AAA_22"/>
    <property type="match status" value="1"/>
</dbReference>
<sequence length="1116" mass="119771">MRLLLFGPTEIRHDDGTPVPLGGARLRALLTVLALRPGRAVTVAHVVAEVWDGDPPADAPGAVQALVGRLRRAIGRDAVESVAGGYRLRAGADDVDVHRFDRLAGEGIRAFESGDAAGAADLLDQALGLWRGPVLADLPDRAAPAARWEARRLDARRTRLAAALALGRAEEALPELTALCADHPIDESLQTLRLTALEALGRPAEALAAYETFRRRLASDLGADPSPSLQELHRALLAPPAPNGTAPAPRTDTNDPAPETPQDIPGPGLGAPPPAARGNLRARLTSFVGREADMETLRADLGTARLVTLLGSGGSGKTRLAQEVAEQLGDRAPDGVWMAELAPVHDPDTVAEAVLTALGARQTVLRGAGAEELRAAEGHSDDPLDLLTEHCARRRMLLVLDNCEHVVAAAATLAERLLQSCPGLTVLATSREALGVPGELVRPLEPLPAPTALRLFAERGAQARPGFTTDDDPEACAEICRRLDGLPLAIELAAARLRLLAPRQIADRLDNRFRLLTSGSRTALPRQQTLRAVVDWSWDLLEAPERAVLRRLSVFAGGCDLPAAEAVCPDDHRTPDQHDIADVLGSLVDKSLVIAAPTGPGGGMRYRLLDTVAAYASARLDEAAERPATERRHLVHFRELARTTDPLLRGSGQLAALDLFSTEYGNLRTALRRAIDAHDEDEALILVLSLSWYWHMRDLRAEARHWSTLAGGLGLNPFAPPVAPAPPVHERCTDHPPPLDPTLLWEARRGVALLRVIHENSDIGEWTTKENLSRMRGVTDAYRPGLPQTCRHPGLLWFFAHVVSGDGAGLLGMLNETVDACRRHGYDWELATALQTRANVLANRSHWAGDATRDADEALALFTRLGDLWGAAEALSARGEGYERSGRYRLAADDFTTAISYAERIGAQLQVGVFRARLGGLLLELGEEERGEALLRETLAEHEATVNECTAACRIFLTLRLGRTGRRDEARAMAGHLIDQFGASSLAIFEGMVIGLLAWLDLGDGRPARALEQAREALRRADDALGAMVAPQLASTQLVTMATALIRLGPGRARDAARLLGASDTRLPPGHFSTSHEVEARTGAEAEVRAVLADAEYADAYAEGTALTVMEAGELV</sequence>
<evidence type="ECO:0000256" key="2">
    <source>
        <dbReference type="ARBA" id="ARBA00023012"/>
    </source>
</evidence>
<dbReference type="Gene3D" id="1.25.40.10">
    <property type="entry name" value="Tetratricopeptide repeat domain"/>
    <property type="match status" value="2"/>
</dbReference>
<evidence type="ECO:0000313" key="7">
    <source>
        <dbReference type="EMBL" id="GLF93989.1"/>
    </source>
</evidence>
<dbReference type="Gene3D" id="1.10.10.10">
    <property type="entry name" value="Winged helix-like DNA-binding domain superfamily/Winged helix DNA-binding domain"/>
    <property type="match status" value="1"/>
</dbReference>
<evidence type="ECO:0000256" key="5">
    <source>
        <dbReference type="SAM" id="MobiDB-lite"/>
    </source>
</evidence>
<name>A0ABQ5NUE7_9ACTN</name>
<gene>
    <name evidence="7" type="ORF">SYYSPA8_06850</name>
</gene>
<dbReference type="SUPFAM" id="SSF46894">
    <property type="entry name" value="C-terminal effector domain of the bipartite response regulators"/>
    <property type="match status" value="1"/>
</dbReference>
<dbReference type="PROSITE" id="PS51755">
    <property type="entry name" value="OMPR_PHOB"/>
    <property type="match status" value="1"/>
</dbReference>
<feature type="compositionally biased region" description="Low complexity" evidence="5">
    <location>
        <begin position="238"/>
        <end position="249"/>
    </location>
</feature>
<reference evidence="7 8" key="1">
    <citation type="submission" date="2022-10" db="EMBL/GenBank/DDBJ databases">
        <title>Draft genome sequence of Streptomyces sp. YSPA8.</title>
        <authorList>
            <person name="Moriuchi R."/>
            <person name="Dohra H."/>
            <person name="Yamamura H."/>
            <person name="Kodani S."/>
        </authorList>
    </citation>
    <scope>NUCLEOTIDE SEQUENCE [LARGE SCALE GENOMIC DNA]</scope>
    <source>
        <strain evidence="7 8">YSPA8</strain>
    </source>
</reference>
<dbReference type="Proteomes" id="UP001291653">
    <property type="component" value="Unassembled WGS sequence"/>
</dbReference>
<dbReference type="Pfam" id="PF03704">
    <property type="entry name" value="BTAD"/>
    <property type="match status" value="1"/>
</dbReference>
<dbReference type="PANTHER" id="PTHR47691:SF3">
    <property type="entry name" value="HTH-TYPE TRANSCRIPTIONAL REGULATOR RV0890C-RELATED"/>
    <property type="match status" value="1"/>
</dbReference>
<evidence type="ECO:0000256" key="1">
    <source>
        <dbReference type="ARBA" id="ARBA00005820"/>
    </source>
</evidence>
<evidence type="ECO:0000313" key="8">
    <source>
        <dbReference type="Proteomes" id="UP001291653"/>
    </source>
</evidence>
<dbReference type="InterPro" id="IPR011990">
    <property type="entry name" value="TPR-like_helical_dom_sf"/>
</dbReference>
<dbReference type="EMBL" id="BSBI01000002">
    <property type="protein sequence ID" value="GLF93989.1"/>
    <property type="molecule type" value="Genomic_DNA"/>
</dbReference>
<keyword evidence="3 4" id="KW-0238">DNA-binding</keyword>
<dbReference type="Gene3D" id="3.40.50.300">
    <property type="entry name" value="P-loop containing nucleotide triphosphate hydrolases"/>
    <property type="match status" value="1"/>
</dbReference>
<dbReference type="CDD" id="cd15831">
    <property type="entry name" value="BTAD"/>
    <property type="match status" value="1"/>
</dbReference>
<evidence type="ECO:0000256" key="3">
    <source>
        <dbReference type="ARBA" id="ARBA00023125"/>
    </source>
</evidence>
<protein>
    <submittedName>
        <fullName evidence="7">Winged helix-turn-helix domain-containing protein</fullName>
    </submittedName>
</protein>
<dbReference type="RefSeq" id="WP_323446060.1">
    <property type="nucleotide sequence ID" value="NZ_BSBI01000002.1"/>
</dbReference>
<dbReference type="Pfam" id="PF25872">
    <property type="entry name" value="HTH_77"/>
    <property type="match status" value="1"/>
</dbReference>
<dbReference type="InterPro" id="IPR058852">
    <property type="entry name" value="HTH_77"/>
</dbReference>
<keyword evidence="8" id="KW-1185">Reference proteome</keyword>
<proteinExistence type="inferred from homology"/>
<dbReference type="InterPro" id="IPR016032">
    <property type="entry name" value="Sig_transdc_resp-reg_C-effctor"/>
</dbReference>
<organism evidence="7 8">
    <name type="scientific">Streptomyces yaizuensis</name>
    <dbReference type="NCBI Taxonomy" id="2989713"/>
    <lineage>
        <taxon>Bacteria</taxon>
        <taxon>Bacillati</taxon>
        <taxon>Actinomycetota</taxon>
        <taxon>Actinomycetes</taxon>
        <taxon>Kitasatosporales</taxon>
        <taxon>Streptomycetaceae</taxon>
        <taxon>Streptomyces</taxon>
    </lineage>
</organism>
<feature type="region of interest" description="Disordered" evidence="5">
    <location>
        <begin position="238"/>
        <end position="277"/>
    </location>
</feature>
<dbReference type="SUPFAM" id="SSF48452">
    <property type="entry name" value="TPR-like"/>
    <property type="match status" value="2"/>
</dbReference>
<accession>A0ABQ5NUE7</accession>
<dbReference type="Pfam" id="PF00486">
    <property type="entry name" value="Trans_reg_C"/>
    <property type="match status" value="1"/>
</dbReference>
<dbReference type="InterPro" id="IPR027417">
    <property type="entry name" value="P-loop_NTPase"/>
</dbReference>
<dbReference type="SUPFAM" id="SSF52540">
    <property type="entry name" value="P-loop containing nucleoside triphosphate hydrolases"/>
    <property type="match status" value="1"/>
</dbReference>
<evidence type="ECO:0000259" key="6">
    <source>
        <dbReference type="PROSITE" id="PS51755"/>
    </source>
</evidence>